<dbReference type="PANTHER" id="PTHR22298">
    <property type="entry name" value="ENDO-1,4-BETA-GLUCANASE"/>
    <property type="match status" value="1"/>
</dbReference>
<dbReference type="Pfam" id="PF00759">
    <property type="entry name" value="Glyco_hydro_9"/>
    <property type="match status" value="2"/>
</dbReference>
<comment type="similarity">
    <text evidence="2 8 9">Belongs to the glycosyl hydrolase 9 (cellulase E) family.</text>
</comment>
<dbReference type="EMBL" id="JASCZI010091167">
    <property type="protein sequence ID" value="MED6149290.1"/>
    <property type="molecule type" value="Genomic_DNA"/>
</dbReference>
<evidence type="ECO:0000256" key="6">
    <source>
        <dbReference type="ARBA" id="ARBA00023295"/>
    </source>
</evidence>
<accession>A0ABU6TLD6</accession>
<comment type="catalytic activity">
    <reaction evidence="1 9">
        <text>Endohydrolysis of (1-&gt;4)-beta-D-glucosidic linkages in cellulose, lichenin and cereal beta-D-glucans.</text>
        <dbReference type="EC" id="3.2.1.4"/>
    </reaction>
</comment>
<organism evidence="11 12">
    <name type="scientific">Stylosanthes scabra</name>
    <dbReference type="NCBI Taxonomy" id="79078"/>
    <lineage>
        <taxon>Eukaryota</taxon>
        <taxon>Viridiplantae</taxon>
        <taxon>Streptophyta</taxon>
        <taxon>Embryophyta</taxon>
        <taxon>Tracheophyta</taxon>
        <taxon>Spermatophyta</taxon>
        <taxon>Magnoliopsida</taxon>
        <taxon>eudicotyledons</taxon>
        <taxon>Gunneridae</taxon>
        <taxon>Pentapetalae</taxon>
        <taxon>rosids</taxon>
        <taxon>fabids</taxon>
        <taxon>Fabales</taxon>
        <taxon>Fabaceae</taxon>
        <taxon>Papilionoideae</taxon>
        <taxon>50 kb inversion clade</taxon>
        <taxon>dalbergioids sensu lato</taxon>
        <taxon>Dalbergieae</taxon>
        <taxon>Pterocarpus clade</taxon>
        <taxon>Stylosanthes</taxon>
    </lineage>
</organism>
<comment type="caution">
    <text evidence="11">The sequence shown here is derived from an EMBL/GenBank/DDBJ whole genome shotgun (WGS) entry which is preliminary data.</text>
</comment>
<gene>
    <name evidence="11" type="ORF">PIB30_060976</name>
</gene>
<evidence type="ECO:0000259" key="10">
    <source>
        <dbReference type="Pfam" id="PF00759"/>
    </source>
</evidence>
<evidence type="ECO:0000313" key="11">
    <source>
        <dbReference type="EMBL" id="MED6149290.1"/>
    </source>
</evidence>
<dbReference type="EC" id="3.2.1.4" evidence="9"/>
<evidence type="ECO:0000256" key="4">
    <source>
        <dbReference type="ARBA" id="ARBA00023001"/>
    </source>
</evidence>
<evidence type="ECO:0000313" key="12">
    <source>
        <dbReference type="Proteomes" id="UP001341840"/>
    </source>
</evidence>
<feature type="active site" evidence="8">
    <location>
        <position position="164"/>
    </location>
</feature>
<keyword evidence="4 9" id="KW-0136">Cellulose degradation</keyword>
<dbReference type="InterPro" id="IPR001701">
    <property type="entry name" value="Glyco_hydro_9"/>
</dbReference>
<dbReference type="InterPro" id="IPR012341">
    <property type="entry name" value="6hp_glycosidase-like_sf"/>
</dbReference>
<sequence length="190" mass="21326">MERAIISFVFGLIGGNFKFRDKVVLVLEGTVQSSGIWVQLKAEAEQFICSCAQKSSRNFDKTSRGLLWFLPWKNMQYVSTATFAMSVYSKYLSANNESLNCDGTTVTPLDLTSLVRDQRNIHCINKKRTKRQGGFDAWFNKDTPNPNVLEGAVVGPDRNDNYVDRRDDYQLAEPTTVTNAPLLGVLAFLA</sequence>
<dbReference type="Proteomes" id="UP001341840">
    <property type="component" value="Unassembled WGS sequence"/>
</dbReference>
<keyword evidence="12" id="KW-1185">Reference proteome</keyword>
<keyword evidence="5 8" id="KW-0119">Carbohydrate metabolism</keyword>
<keyword evidence="6 8" id="KW-0326">Glycosidase</keyword>
<dbReference type="InterPro" id="IPR008928">
    <property type="entry name" value="6-hairpin_glycosidase_sf"/>
</dbReference>
<dbReference type="InterPro" id="IPR033126">
    <property type="entry name" value="Glyco_hydro_9_Asp/Glu_AS"/>
</dbReference>
<keyword evidence="7 8" id="KW-0624">Polysaccharide degradation</keyword>
<dbReference type="SUPFAM" id="SSF48208">
    <property type="entry name" value="Six-hairpin glycosidases"/>
    <property type="match status" value="1"/>
</dbReference>
<evidence type="ECO:0000256" key="9">
    <source>
        <dbReference type="RuleBase" id="RU361166"/>
    </source>
</evidence>
<evidence type="ECO:0000256" key="5">
    <source>
        <dbReference type="ARBA" id="ARBA00023277"/>
    </source>
</evidence>
<reference evidence="11 12" key="1">
    <citation type="journal article" date="2023" name="Plants (Basel)">
        <title>Bridging the Gap: Combining Genomics and Transcriptomics Approaches to Understand Stylosanthes scabra, an Orphan Legume from the Brazilian Caatinga.</title>
        <authorList>
            <person name="Ferreira-Neto J.R.C."/>
            <person name="da Silva M.D."/>
            <person name="Binneck E."/>
            <person name="de Melo N.F."/>
            <person name="da Silva R.H."/>
            <person name="de Melo A.L.T.M."/>
            <person name="Pandolfi V."/>
            <person name="Bustamante F.O."/>
            <person name="Brasileiro-Vidal A.C."/>
            <person name="Benko-Iseppon A.M."/>
        </authorList>
    </citation>
    <scope>NUCLEOTIDE SEQUENCE [LARGE SCALE GENOMIC DNA]</scope>
    <source>
        <tissue evidence="11">Leaves</tissue>
    </source>
</reference>
<dbReference type="Gene3D" id="1.50.10.10">
    <property type="match status" value="1"/>
</dbReference>
<protein>
    <recommendedName>
        <fullName evidence="9">Endoglucanase</fullName>
        <ecNumber evidence="9">3.2.1.4</ecNumber>
    </recommendedName>
</protein>
<dbReference type="PROSITE" id="PS00698">
    <property type="entry name" value="GH9_3"/>
    <property type="match status" value="1"/>
</dbReference>
<evidence type="ECO:0000256" key="8">
    <source>
        <dbReference type="PROSITE-ProRule" id="PRU10060"/>
    </source>
</evidence>
<evidence type="ECO:0000256" key="1">
    <source>
        <dbReference type="ARBA" id="ARBA00000966"/>
    </source>
</evidence>
<keyword evidence="3 8" id="KW-0378">Hydrolase</keyword>
<evidence type="ECO:0000256" key="7">
    <source>
        <dbReference type="ARBA" id="ARBA00023326"/>
    </source>
</evidence>
<feature type="domain" description="Glycoside hydrolase family 9" evidence="10">
    <location>
        <begin position="131"/>
        <end position="186"/>
    </location>
</feature>
<name>A0ABU6TLD6_9FABA</name>
<evidence type="ECO:0000256" key="2">
    <source>
        <dbReference type="ARBA" id="ARBA00007072"/>
    </source>
</evidence>
<feature type="domain" description="Glycoside hydrolase family 9" evidence="10">
    <location>
        <begin position="34"/>
        <end position="103"/>
    </location>
</feature>
<proteinExistence type="inferred from homology"/>
<evidence type="ECO:0000256" key="3">
    <source>
        <dbReference type="ARBA" id="ARBA00022801"/>
    </source>
</evidence>
<feature type="active site" evidence="8">
    <location>
        <position position="173"/>
    </location>
</feature>